<protein>
    <submittedName>
        <fullName evidence="2">Uncharacterized protein</fullName>
    </submittedName>
</protein>
<feature type="region of interest" description="Disordered" evidence="1">
    <location>
        <begin position="443"/>
        <end position="475"/>
    </location>
</feature>
<gene>
    <name evidence="2" type="ORF">PR048_014004</name>
</gene>
<feature type="compositionally biased region" description="Polar residues" evidence="1">
    <location>
        <begin position="282"/>
        <end position="295"/>
    </location>
</feature>
<feature type="region of interest" description="Disordered" evidence="1">
    <location>
        <begin position="547"/>
        <end position="566"/>
    </location>
</feature>
<comment type="caution">
    <text evidence="2">The sequence shown here is derived from an EMBL/GenBank/DDBJ whole genome shotgun (WGS) entry which is preliminary data.</text>
</comment>
<evidence type="ECO:0000313" key="2">
    <source>
        <dbReference type="EMBL" id="KAJ8887786.1"/>
    </source>
</evidence>
<name>A0ABQ9HTW8_9NEOP</name>
<sequence length="727" mass="80294">MQVLGAAFRNDVLERFHPKGLLLLYSDSERADHGEENPFASEYCYPTFQEAGRPIENLSRHVVANQTRGPRSQIPAQPIGECVRPHQRSTTWFLLCVFVYSEQQDCRSLVGKDSDGPVGDVDAGAKEADNVGIGVLHNSVEEVDDTAGATPEEVSSTIVATISSGMKVVIGYGSFTHKELGNGPSAKQPFPPNKDSLLHKGSHSRGFDQFIAVCREGSSSGNQQVTSSTPPATPMGTVSADDNDVTVNDKVGMSAVQLVCAEDTLARCSCEVDKLQNKRASALNTDEHTTPATQKSKLDIEDAEGSEADHKDCIDDDYGDSDSVEYDDYSLDIPKHFPNEFPSASDAKKAEDIEYTDDMFTEDPNKPIDRLKYCLISNNGMPLKPIWTPLHICIDVVFCICDVFGHSRCNGSYDSAIEFFGSAIDFFGRVRGVGVIGWRPSDKTANSNWCQPSAGDGTNHTRLPSKADRVHSPAGPPDFRKWESCRKMKLVGGFSRGYPVFPAPSFRRRPIFTSVTLTGSQDLAVKSRPDLLTHSFETEQCRNYDAWETGDPLENPPTSGNVRRSRPGIELGSPWWEASNRPTAQPTRPLNITDLREISGFFSFRVSVHRYTQHNENAVCKLRAMRVTAITHLMRVAGSPLSLARFYNSDVEKNARLEEAFQGNTSCRITRELNVTLPRDISMKGTVRTCRSVQVAQFCPQPPGQCYCSMTLVTIQQRLDKFHATSH</sequence>
<feature type="compositionally biased region" description="Polar residues" evidence="1">
    <location>
        <begin position="218"/>
        <end position="230"/>
    </location>
</feature>
<feature type="compositionally biased region" description="Polar residues" evidence="1">
    <location>
        <begin position="443"/>
        <end position="462"/>
    </location>
</feature>
<keyword evidence="3" id="KW-1185">Reference proteome</keyword>
<organism evidence="2 3">
    <name type="scientific">Dryococelus australis</name>
    <dbReference type="NCBI Taxonomy" id="614101"/>
    <lineage>
        <taxon>Eukaryota</taxon>
        <taxon>Metazoa</taxon>
        <taxon>Ecdysozoa</taxon>
        <taxon>Arthropoda</taxon>
        <taxon>Hexapoda</taxon>
        <taxon>Insecta</taxon>
        <taxon>Pterygota</taxon>
        <taxon>Neoptera</taxon>
        <taxon>Polyneoptera</taxon>
        <taxon>Phasmatodea</taxon>
        <taxon>Verophasmatodea</taxon>
        <taxon>Anareolatae</taxon>
        <taxon>Phasmatidae</taxon>
        <taxon>Eurycanthinae</taxon>
        <taxon>Dryococelus</taxon>
    </lineage>
</organism>
<reference evidence="2 3" key="1">
    <citation type="submission" date="2023-02" db="EMBL/GenBank/DDBJ databases">
        <title>LHISI_Scaffold_Assembly.</title>
        <authorList>
            <person name="Stuart O.P."/>
            <person name="Cleave R."/>
            <person name="Magrath M.J.L."/>
            <person name="Mikheyev A.S."/>
        </authorList>
    </citation>
    <scope>NUCLEOTIDE SEQUENCE [LARGE SCALE GENOMIC DNA]</scope>
    <source>
        <strain evidence="2">Daus_M_001</strain>
        <tissue evidence="2">Leg muscle</tissue>
    </source>
</reference>
<accession>A0ABQ9HTW8</accession>
<evidence type="ECO:0000313" key="3">
    <source>
        <dbReference type="Proteomes" id="UP001159363"/>
    </source>
</evidence>
<feature type="region of interest" description="Disordered" evidence="1">
    <location>
        <begin position="282"/>
        <end position="317"/>
    </location>
</feature>
<proteinExistence type="predicted"/>
<feature type="region of interest" description="Disordered" evidence="1">
    <location>
        <begin position="218"/>
        <end position="244"/>
    </location>
</feature>
<dbReference type="Proteomes" id="UP001159363">
    <property type="component" value="Chromosome X"/>
</dbReference>
<dbReference type="EMBL" id="JARBHB010000004">
    <property type="protein sequence ID" value="KAJ8887786.1"/>
    <property type="molecule type" value="Genomic_DNA"/>
</dbReference>
<evidence type="ECO:0000256" key="1">
    <source>
        <dbReference type="SAM" id="MobiDB-lite"/>
    </source>
</evidence>